<accession>A6TLJ3</accession>
<dbReference type="Proteomes" id="UP000001572">
    <property type="component" value="Chromosome"/>
</dbReference>
<name>A6TLJ3_ALKMQ</name>
<dbReference type="HOGENOM" id="CLU_3076043_0_0_9"/>
<organism evidence="1 2">
    <name type="scientific">Alkaliphilus metalliredigens (strain QYMF)</name>
    <dbReference type="NCBI Taxonomy" id="293826"/>
    <lineage>
        <taxon>Bacteria</taxon>
        <taxon>Bacillati</taxon>
        <taxon>Bacillota</taxon>
        <taxon>Clostridia</taxon>
        <taxon>Peptostreptococcales</taxon>
        <taxon>Natronincolaceae</taxon>
        <taxon>Alkaliphilus</taxon>
    </lineage>
</organism>
<dbReference type="RefSeq" id="WP_012062104.1">
    <property type="nucleotide sequence ID" value="NC_009633.1"/>
</dbReference>
<keyword evidence="2" id="KW-1185">Reference proteome</keyword>
<dbReference type="KEGG" id="amt:Amet_0836"/>
<dbReference type="EMBL" id="CP000724">
    <property type="protein sequence ID" value="ABR47061.1"/>
    <property type="molecule type" value="Genomic_DNA"/>
</dbReference>
<reference evidence="2" key="1">
    <citation type="journal article" date="2016" name="Genome Announc.">
        <title>Complete genome sequence of Alkaliphilus metalliredigens strain QYMF, an alkaliphilic and metal-reducing bacterium isolated from borax-contaminated leachate ponds.</title>
        <authorList>
            <person name="Hwang C."/>
            <person name="Copeland A."/>
            <person name="Lucas S."/>
            <person name="Lapidus A."/>
            <person name="Barry K."/>
            <person name="Detter J.C."/>
            <person name="Glavina Del Rio T."/>
            <person name="Hammon N."/>
            <person name="Israni S."/>
            <person name="Dalin E."/>
            <person name="Tice H."/>
            <person name="Pitluck S."/>
            <person name="Chertkov O."/>
            <person name="Brettin T."/>
            <person name="Bruce D."/>
            <person name="Han C."/>
            <person name="Schmutz J."/>
            <person name="Larimer F."/>
            <person name="Land M.L."/>
            <person name="Hauser L."/>
            <person name="Kyrpides N."/>
            <person name="Mikhailova N."/>
            <person name="Ye Q."/>
            <person name="Zhou J."/>
            <person name="Richardson P."/>
            <person name="Fields M.W."/>
        </authorList>
    </citation>
    <scope>NUCLEOTIDE SEQUENCE [LARGE SCALE GENOMIC DNA]</scope>
    <source>
        <strain evidence="2">QYMF</strain>
    </source>
</reference>
<gene>
    <name evidence="1" type="ordered locus">Amet_0836</name>
</gene>
<protein>
    <submittedName>
        <fullName evidence="1">Uncharacterized protein</fullName>
    </submittedName>
</protein>
<dbReference type="AlphaFoldDB" id="A6TLJ3"/>
<evidence type="ECO:0000313" key="1">
    <source>
        <dbReference type="EMBL" id="ABR47061.1"/>
    </source>
</evidence>
<dbReference type="STRING" id="293826.Amet_0836"/>
<proteinExistence type="predicted"/>
<sequence>MSLTQKEEVKRLVDSKELHINLKPGAELTEEAAEEVSKFIRFIQDKYKVERS</sequence>
<evidence type="ECO:0000313" key="2">
    <source>
        <dbReference type="Proteomes" id="UP000001572"/>
    </source>
</evidence>